<name>A0A5B8LVH7_9HYPH</name>
<reference evidence="3 4" key="1">
    <citation type="submission" date="2019-07" db="EMBL/GenBank/DDBJ databases">
        <title>Full genome sequence of Devosia sp. Gsoil 520.</title>
        <authorList>
            <person name="Im W.-T."/>
        </authorList>
    </citation>
    <scope>NUCLEOTIDE SEQUENCE [LARGE SCALE GENOMIC DNA]</scope>
    <source>
        <strain evidence="3 4">Gsoil 520</strain>
    </source>
</reference>
<proteinExistence type="inferred from homology"/>
<gene>
    <name evidence="3" type="ORF">FPZ08_15900</name>
</gene>
<dbReference type="Proteomes" id="UP000315364">
    <property type="component" value="Chromosome"/>
</dbReference>
<comment type="similarity">
    <text evidence="1">Belongs to the YciI family.</text>
</comment>
<dbReference type="KEGG" id="dea:FPZ08_15900"/>
<dbReference type="InterPro" id="IPR011008">
    <property type="entry name" value="Dimeric_a/b-barrel"/>
</dbReference>
<evidence type="ECO:0000313" key="4">
    <source>
        <dbReference type="Proteomes" id="UP000315364"/>
    </source>
</evidence>
<accession>A0A5B8LVH7</accession>
<dbReference type="SUPFAM" id="SSF54909">
    <property type="entry name" value="Dimeric alpha+beta barrel"/>
    <property type="match status" value="1"/>
</dbReference>
<organism evidence="3 4">
    <name type="scientific">Devosia ginsengisoli</name>
    <dbReference type="NCBI Taxonomy" id="400770"/>
    <lineage>
        <taxon>Bacteria</taxon>
        <taxon>Pseudomonadati</taxon>
        <taxon>Pseudomonadota</taxon>
        <taxon>Alphaproteobacteria</taxon>
        <taxon>Hyphomicrobiales</taxon>
        <taxon>Devosiaceae</taxon>
        <taxon>Devosia</taxon>
    </lineage>
</organism>
<evidence type="ECO:0000256" key="1">
    <source>
        <dbReference type="ARBA" id="ARBA00007689"/>
    </source>
</evidence>
<evidence type="ECO:0000259" key="2">
    <source>
        <dbReference type="Pfam" id="PF03795"/>
    </source>
</evidence>
<dbReference type="Pfam" id="PF03795">
    <property type="entry name" value="YCII"/>
    <property type="match status" value="1"/>
</dbReference>
<protein>
    <submittedName>
        <fullName evidence="3">YciI family protein</fullName>
    </submittedName>
</protein>
<dbReference type="OrthoDB" id="2293521at2"/>
<dbReference type="InterPro" id="IPR051807">
    <property type="entry name" value="Sec-metab_biosynth-assoc"/>
</dbReference>
<feature type="domain" description="YCII-related" evidence="2">
    <location>
        <begin position="3"/>
        <end position="88"/>
    </location>
</feature>
<dbReference type="EMBL" id="CP042304">
    <property type="protein sequence ID" value="QDZ12096.1"/>
    <property type="molecule type" value="Genomic_DNA"/>
</dbReference>
<sequence length="98" mass="10608">MPLFVMIARDRPGTGDKRTAMRPVHMDHLAAMGDKLVFAGALMGEDGNPEGSLLVLEADNLEAAKAVLLADPFVSEGIFGSVEVKPWRIAFNHSGREF</sequence>
<evidence type="ECO:0000313" key="3">
    <source>
        <dbReference type="EMBL" id="QDZ12096.1"/>
    </source>
</evidence>
<dbReference type="AlphaFoldDB" id="A0A5B8LVH7"/>
<keyword evidence="4" id="KW-1185">Reference proteome</keyword>
<dbReference type="PANTHER" id="PTHR33606">
    <property type="entry name" value="PROTEIN YCII"/>
    <property type="match status" value="1"/>
</dbReference>
<dbReference type="RefSeq" id="WP_146290908.1">
    <property type="nucleotide sequence ID" value="NZ_CP042304.1"/>
</dbReference>
<dbReference type="PANTHER" id="PTHR33606:SF3">
    <property type="entry name" value="PROTEIN YCII"/>
    <property type="match status" value="1"/>
</dbReference>
<dbReference type="Gene3D" id="3.30.70.1060">
    <property type="entry name" value="Dimeric alpha+beta barrel"/>
    <property type="match status" value="1"/>
</dbReference>
<dbReference type="InterPro" id="IPR005545">
    <property type="entry name" value="YCII"/>
</dbReference>